<evidence type="ECO:0000313" key="2">
    <source>
        <dbReference type="EMBL" id="RXJ43759.1"/>
    </source>
</evidence>
<organism evidence="2 3">
    <name type="scientific">Gelidibacter gilvus</name>
    <dbReference type="NCBI Taxonomy" id="59602"/>
    <lineage>
        <taxon>Bacteria</taxon>
        <taxon>Pseudomonadati</taxon>
        <taxon>Bacteroidota</taxon>
        <taxon>Flavobacteriia</taxon>
        <taxon>Flavobacteriales</taxon>
        <taxon>Flavobacteriaceae</taxon>
        <taxon>Gelidibacter</taxon>
    </lineage>
</organism>
<keyword evidence="3" id="KW-1185">Reference proteome</keyword>
<accession>A0A4V1LM93</accession>
<protein>
    <recommendedName>
        <fullName evidence="4">Nicotinate-nucleotide adenylyltransferase</fullName>
    </recommendedName>
</protein>
<evidence type="ECO:0008006" key="4">
    <source>
        <dbReference type="Google" id="ProtNLM"/>
    </source>
</evidence>
<dbReference type="AlphaFoldDB" id="A0A4V1LM93"/>
<name>A0A4V1LM93_9FLAO</name>
<dbReference type="EMBL" id="SDDZ01000022">
    <property type="protein sequence ID" value="RXJ43759.1"/>
    <property type="molecule type" value="Genomic_DNA"/>
</dbReference>
<feature type="chain" id="PRO_5020641847" description="Nicotinate-nucleotide adenylyltransferase" evidence="1">
    <location>
        <begin position="20"/>
        <end position="177"/>
    </location>
</feature>
<evidence type="ECO:0000313" key="3">
    <source>
        <dbReference type="Proteomes" id="UP000289792"/>
    </source>
</evidence>
<keyword evidence="1" id="KW-0732">Signal</keyword>
<sequence>MKAMLIGLSILGFTNLSSAQNLKHNVSYVHMDEIVVSPMKNVSYYNSVYNPYASKEVIMLESDVSNYDVSNSKIFDNTIETYKVWFENTEGSILAVYNKDGELINSVEKFEHARLPESVRLTLKNTYPDWTLNSTVYRVNYFKGIDVKKVYNIQLKRDREKVNLKIDCQGVILRSSD</sequence>
<reference evidence="2 3" key="1">
    <citation type="submission" date="2019-01" db="EMBL/GenBank/DDBJ databases">
        <title>Genome sequence of the Antarctic species Gelidibacter gilvus ACAM 158(T).</title>
        <authorList>
            <person name="Bowman J.P."/>
        </authorList>
    </citation>
    <scope>NUCLEOTIDE SEQUENCE [LARGE SCALE GENOMIC DNA]</scope>
    <source>
        <strain evidence="2 3">IC158</strain>
    </source>
</reference>
<dbReference type="Gene3D" id="3.10.450.360">
    <property type="match status" value="1"/>
</dbReference>
<dbReference type="RefSeq" id="WP_129019070.1">
    <property type="nucleotide sequence ID" value="NZ_SDDZ01000022.1"/>
</dbReference>
<dbReference type="SUPFAM" id="SSF160574">
    <property type="entry name" value="BT0923-like"/>
    <property type="match status" value="1"/>
</dbReference>
<feature type="signal peptide" evidence="1">
    <location>
        <begin position="1"/>
        <end position="19"/>
    </location>
</feature>
<gene>
    <name evidence="2" type="ORF">ESZ48_18910</name>
</gene>
<dbReference type="OrthoDB" id="668160at2"/>
<proteinExistence type="predicted"/>
<dbReference type="Proteomes" id="UP000289792">
    <property type="component" value="Unassembled WGS sequence"/>
</dbReference>
<evidence type="ECO:0000256" key="1">
    <source>
        <dbReference type="SAM" id="SignalP"/>
    </source>
</evidence>
<comment type="caution">
    <text evidence="2">The sequence shown here is derived from an EMBL/GenBank/DDBJ whole genome shotgun (WGS) entry which is preliminary data.</text>
</comment>